<dbReference type="RefSeq" id="WP_049347060.1">
    <property type="nucleotide sequence ID" value="NZ_JUOQ01000015.1"/>
</dbReference>
<proteinExistence type="predicted"/>
<dbReference type="Gene3D" id="3.40.50.720">
    <property type="entry name" value="NAD(P)-binding Rossmann-like Domain"/>
    <property type="match status" value="1"/>
</dbReference>
<dbReference type="PANTHER" id="PTHR15020:SF50">
    <property type="entry name" value="UPF0659 PROTEIN YMR090W"/>
    <property type="match status" value="1"/>
</dbReference>
<feature type="domain" description="NAD(P)-binding" evidence="1">
    <location>
        <begin position="8"/>
        <end position="198"/>
    </location>
</feature>
<accession>A0A930Q3T8</accession>
<dbReference type="EMBL" id="JABZXS010000029">
    <property type="protein sequence ID" value="MBF1673237.1"/>
    <property type="molecule type" value="Genomic_DNA"/>
</dbReference>
<protein>
    <submittedName>
        <fullName evidence="2">NAD(P)H-binding protein</fullName>
    </submittedName>
</protein>
<comment type="caution">
    <text evidence="2">The sequence shown here is derived from an EMBL/GenBank/DDBJ whole genome shotgun (WGS) entry which is preliminary data.</text>
</comment>
<organism evidence="2 3">
    <name type="scientific">Rothia mucilaginosa</name>
    <dbReference type="NCBI Taxonomy" id="43675"/>
    <lineage>
        <taxon>Bacteria</taxon>
        <taxon>Bacillati</taxon>
        <taxon>Actinomycetota</taxon>
        <taxon>Actinomycetes</taxon>
        <taxon>Micrococcales</taxon>
        <taxon>Micrococcaceae</taxon>
        <taxon>Rothia</taxon>
    </lineage>
</organism>
<gene>
    <name evidence="2" type="ORF">HXO65_03405</name>
</gene>
<dbReference type="AlphaFoldDB" id="A0A930Q3T8"/>
<dbReference type="PANTHER" id="PTHR15020">
    <property type="entry name" value="FLAVIN REDUCTASE-RELATED"/>
    <property type="match status" value="1"/>
</dbReference>
<evidence type="ECO:0000259" key="1">
    <source>
        <dbReference type="Pfam" id="PF13460"/>
    </source>
</evidence>
<dbReference type="Proteomes" id="UP000785653">
    <property type="component" value="Unassembled WGS sequence"/>
</dbReference>
<dbReference type="Pfam" id="PF13460">
    <property type="entry name" value="NAD_binding_10"/>
    <property type="match status" value="1"/>
</dbReference>
<reference evidence="2" key="1">
    <citation type="submission" date="2020-04" db="EMBL/GenBank/DDBJ databases">
        <title>Deep metagenomics examines the oral microbiome during advanced dental caries in children, revealing novel taxa and co-occurrences with host molecules.</title>
        <authorList>
            <person name="Baker J.L."/>
            <person name="Morton J.T."/>
            <person name="Dinis M."/>
            <person name="Alvarez R."/>
            <person name="Tran N.C."/>
            <person name="Knight R."/>
            <person name="Edlund A."/>
        </authorList>
    </citation>
    <scope>NUCLEOTIDE SEQUENCE</scope>
    <source>
        <strain evidence="2">JCVI_47_bin.3</strain>
    </source>
</reference>
<dbReference type="SUPFAM" id="SSF51735">
    <property type="entry name" value="NAD(P)-binding Rossmann-fold domains"/>
    <property type="match status" value="1"/>
</dbReference>
<dbReference type="InterPro" id="IPR016040">
    <property type="entry name" value="NAD(P)-bd_dom"/>
</dbReference>
<evidence type="ECO:0000313" key="3">
    <source>
        <dbReference type="Proteomes" id="UP000785653"/>
    </source>
</evidence>
<sequence length="229" mass="23427">MARVTIIGGHGKVALLAEPMLVDAGHQVTGIIRAESQSADLMARGATPEVVDIASLSVEQMTELFARLGTEVLIWSAGAGGVGGPERTYAIDRDAAIRSMDAAQAAGVKRYIMVSYLGAGADHGVPSDHGFYAYAEAKAAADEYLRSSGLDFTILGPGTLTLEDEGGIEVTTAPAHNGDSSDTSRATVARVLTATVADDSTIGKAIPFRNGSTPVAEALAAAPAGTSLR</sequence>
<name>A0A930Q3T8_9MICC</name>
<dbReference type="InterPro" id="IPR036291">
    <property type="entry name" value="NAD(P)-bd_dom_sf"/>
</dbReference>
<evidence type="ECO:0000313" key="2">
    <source>
        <dbReference type="EMBL" id="MBF1673237.1"/>
    </source>
</evidence>